<sequence>MTAFTAWFSQVGRASQRVEWNHTLLSEEPLPNRRQTHGRFHGKQQKQGKWRLGELREVGGWPSSPRPLTFSI</sequence>
<protein>
    <submittedName>
        <fullName evidence="2">Uncharacterized protein</fullName>
    </submittedName>
</protein>
<accession>A0A2M7H2E5</accession>
<evidence type="ECO:0000256" key="1">
    <source>
        <dbReference type="SAM" id="MobiDB-lite"/>
    </source>
</evidence>
<organism evidence="2 3">
    <name type="scientific">Candidatus Kerfeldbacteria bacterium CG15_BIG_FIL_POST_REV_8_21_14_020_45_12</name>
    <dbReference type="NCBI Taxonomy" id="2014247"/>
    <lineage>
        <taxon>Bacteria</taxon>
        <taxon>Candidatus Kerfeldiibacteriota</taxon>
    </lineage>
</organism>
<gene>
    <name evidence="2" type="ORF">COW24_05600</name>
</gene>
<evidence type="ECO:0000313" key="3">
    <source>
        <dbReference type="Proteomes" id="UP000230292"/>
    </source>
</evidence>
<feature type="region of interest" description="Disordered" evidence="1">
    <location>
        <begin position="29"/>
        <end position="49"/>
    </location>
</feature>
<feature type="compositionally biased region" description="Basic residues" evidence="1">
    <location>
        <begin position="34"/>
        <end position="49"/>
    </location>
</feature>
<name>A0A2M7H2E5_9BACT</name>
<reference evidence="2 3" key="1">
    <citation type="submission" date="2017-09" db="EMBL/GenBank/DDBJ databases">
        <title>Depth-based differentiation of microbial function through sediment-hosted aquifers and enrichment of novel symbionts in the deep terrestrial subsurface.</title>
        <authorList>
            <person name="Probst A.J."/>
            <person name="Ladd B."/>
            <person name="Jarett J.K."/>
            <person name="Geller-Mcgrath D.E."/>
            <person name="Sieber C.M."/>
            <person name="Emerson J.B."/>
            <person name="Anantharaman K."/>
            <person name="Thomas B.C."/>
            <person name="Malmstrom R."/>
            <person name="Stieglmeier M."/>
            <person name="Klingl A."/>
            <person name="Woyke T."/>
            <person name="Ryan C.M."/>
            <person name="Banfield J.F."/>
        </authorList>
    </citation>
    <scope>NUCLEOTIDE SEQUENCE [LARGE SCALE GENOMIC DNA]</scope>
    <source>
        <strain evidence="2">CG15_BIG_FIL_POST_REV_8_21_14_020_45_12</strain>
    </source>
</reference>
<comment type="caution">
    <text evidence="2">The sequence shown here is derived from an EMBL/GenBank/DDBJ whole genome shotgun (WGS) entry which is preliminary data.</text>
</comment>
<evidence type="ECO:0000313" key="2">
    <source>
        <dbReference type="EMBL" id="PIW36406.1"/>
    </source>
</evidence>
<dbReference type="Proteomes" id="UP000230292">
    <property type="component" value="Unassembled WGS sequence"/>
</dbReference>
<dbReference type="EMBL" id="PFGC01000057">
    <property type="protein sequence ID" value="PIW36406.1"/>
    <property type="molecule type" value="Genomic_DNA"/>
</dbReference>
<proteinExistence type="predicted"/>
<dbReference type="AlphaFoldDB" id="A0A2M7H2E5"/>